<dbReference type="AlphaFoldDB" id="A0A0C3AXT2"/>
<dbReference type="EMBL" id="KN824328">
    <property type="protein sequence ID" value="KIM24036.1"/>
    <property type="molecule type" value="Genomic_DNA"/>
</dbReference>
<feature type="transmembrane region" description="Helical" evidence="1">
    <location>
        <begin position="243"/>
        <end position="261"/>
    </location>
</feature>
<feature type="signal peptide" evidence="2">
    <location>
        <begin position="1"/>
        <end position="18"/>
    </location>
</feature>
<keyword evidence="1" id="KW-1133">Transmembrane helix</keyword>
<reference evidence="3 4" key="1">
    <citation type="submission" date="2014-04" db="EMBL/GenBank/DDBJ databases">
        <authorList>
            <consortium name="DOE Joint Genome Institute"/>
            <person name="Kuo A."/>
            <person name="Zuccaro A."/>
            <person name="Kohler A."/>
            <person name="Nagy L.G."/>
            <person name="Floudas D."/>
            <person name="Copeland A."/>
            <person name="Barry K.W."/>
            <person name="Cichocki N."/>
            <person name="Veneault-Fourrey C."/>
            <person name="LaButti K."/>
            <person name="Lindquist E.A."/>
            <person name="Lipzen A."/>
            <person name="Lundell T."/>
            <person name="Morin E."/>
            <person name="Murat C."/>
            <person name="Sun H."/>
            <person name="Tunlid A."/>
            <person name="Henrissat B."/>
            <person name="Grigoriev I.V."/>
            <person name="Hibbett D.S."/>
            <person name="Martin F."/>
            <person name="Nordberg H.P."/>
            <person name="Cantor M.N."/>
            <person name="Hua S.X."/>
        </authorList>
    </citation>
    <scope>NUCLEOTIDE SEQUENCE [LARGE SCALE GENOMIC DNA]</scope>
    <source>
        <strain evidence="3 4">MAFF 305830</strain>
    </source>
</reference>
<gene>
    <name evidence="3" type="ORF">M408DRAFT_76450</name>
</gene>
<dbReference type="PANTHER" id="PTHR35043">
    <property type="entry name" value="TRANSCRIPTION FACTOR DOMAIN-CONTAINING PROTEIN"/>
    <property type="match status" value="1"/>
</dbReference>
<keyword evidence="2" id="KW-0732">Signal</keyword>
<name>A0A0C3AXT2_SERVB</name>
<keyword evidence="4" id="KW-1185">Reference proteome</keyword>
<feature type="chain" id="PRO_5002161427" evidence="2">
    <location>
        <begin position="19"/>
        <end position="484"/>
    </location>
</feature>
<accession>A0A0C3AXT2</accession>
<organism evidence="3 4">
    <name type="scientific">Serendipita vermifera MAFF 305830</name>
    <dbReference type="NCBI Taxonomy" id="933852"/>
    <lineage>
        <taxon>Eukaryota</taxon>
        <taxon>Fungi</taxon>
        <taxon>Dikarya</taxon>
        <taxon>Basidiomycota</taxon>
        <taxon>Agaricomycotina</taxon>
        <taxon>Agaricomycetes</taxon>
        <taxon>Sebacinales</taxon>
        <taxon>Serendipitaceae</taxon>
        <taxon>Serendipita</taxon>
    </lineage>
</organism>
<dbReference type="OrthoDB" id="2733714at2759"/>
<dbReference type="PANTHER" id="PTHR35043:SF7">
    <property type="entry name" value="TRANSCRIPTION FACTOR DOMAIN-CONTAINING PROTEIN"/>
    <property type="match status" value="1"/>
</dbReference>
<feature type="transmembrane region" description="Helical" evidence="1">
    <location>
        <begin position="406"/>
        <end position="426"/>
    </location>
</feature>
<reference evidence="4" key="2">
    <citation type="submission" date="2015-01" db="EMBL/GenBank/DDBJ databases">
        <title>Evolutionary Origins and Diversification of the Mycorrhizal Mutualists.</title>
        <authorList>
            <consortium name="DOE Joint Genome Institute"/>
            <consortium name="Mycorrhizal Genomics Consortium"/>
            <person name="Kohler A."/>
            <person name="Kuo A."/>
            <person name="Nagy L.G."/>
            <person name="Floudas D."/>
            <person name="Copeland A."/>
            <person name="Barry K.W."/>
            <person name="Cichocki N."/>
            <person name="Veneault-Fourrey C."/>
            <person name="LaButti K."/>
            <person name="Lindquist E.A."/>
            <person name="Lipzen A."/>
            <person name="Lundell T."/>
            <person name="Morin E."/>
            <person name="Murat C."/>
            <person name="Riley R."/>
            <person name="Ohm R."/>
            <person name="Sun H."/>
            <person name="Tunlid A."/>
            <person name="Henrissat B."/>
            <person name="Grigoriev I.V."/>
            <person name="Hibbett D.S."/>
            <person name="Martin F."/>
        </authorList>
    </citation>
    <scope>NUCLEOTIDE SEQUENCE [LARGE SCALE GENOMIC DNA]</scope>
    <source>
        <strain evidence="4">MAFF 305830</strain>
    </source>
</reference>
<keyword evidence="1" id="KW-0472">Membrane</keyword>
<dbReference type="HOGENOM" id="CLU_022883_6_1_1"/>
<keyword evidence="1" id="KW-0812">Transmembrane</keyword>
<sequence length="484" mass="55440">MLFLFLFYIAVQSGLGGAGPIPAFSYEPPRILIRDDQIADSRTVWDILWSCLSTIFLCTWISMHPNLAFRPEKRDMGWWSQGWLWNTSRGILEYECVLFLWTLLVPEYTLAWAIRQYVRASQIQKQVPGWSKTQGFFMIMGGFHLYQLPDGAPSLALTLKNSSVSSFVIPFGHHSRYDEIPICPLQLSDVPVDVLQLIAPTEAELKDRGKSDWLAKLIVLMQTSWFIIRCIARGVRSLPLTDLEIITLAYATLNFFIYLFWWGKPRCVDCPIRVYKTSTSTRRKRTKAPDKWNDKPFMRLIEKIAIYTVGYQDEYVDLTREPRVPMFWSGKPEACSLSDATLGASILGAVFGALHCIAWSSHFPSKAELLLWRVSCIGMIAVPLIVTLVCAVSRLSFKLEGEEPLWLTFIFAFCWISLILSAWFYLAGRIATLVIAFTTLRALPSEAFTAVNWTVFIPDRKFLIFSDLYTYESTLRFEWTLAIA</sequence>
<feature type="transmembrane region" description="Helical" evidence="1">
    <location>
        <begin position="90"/>
        <end position="114"/>
    </location>
</feature>
<evidence type="ECO:0000313" key="3">
    <source>
        <dbReference type="EMBL" id="KIM24036.1"/>
    </source>
</evidence>
<evidence type="ECO:0000313" key="4">
    <source>
        <dbReference type="Proteomes" id="UP000054097"/>
    </source>
</evidence>
<feature type="transmembrane region" description="Helical" evidence="1">
    <location>
        <begin position="370"/>
        <end position="394"/>
    </location>
</feature>
<protein>
    <submittedName>
        <fullName evidence="3">Uncharacterized protein</fullName>
    </submittedName>
</protein>
<evidence type="ECO:0000256" key="2">
    <source>
        <dbReference type="SAM" id="SignalP"/>
    </source>
</evidence>
<proteinExistence type="predicted"/>
<evidence type="ECO:0000256" key="1">
    <source>
        <dbReference type="SAM" id="Phobius"/>
    </source>
</evidence>
<feature type="transmembrane region" description="Helical" evidence="1">
    <location>
        <begin position="213"/>
        <end position="231"/>
    </location>
</feature>
<dbReference type="Proteomes" id="UP000054097">
    <property type="component" value="Unassembled WGS sequence"/>
</dbReference>
<feature type="transmembrane region" description="Helical" evidence="1">
    <location>
        <begin position="47"/>
        <end position="69"/>
    </location>
</feature>